<proteinExistence type="predicted"/>
<dbReference type="GeneID" id="11510277"/>
<accession>G2QH22</accession>
<dbReference type="Proteomes" id="UP000007322">
    <property type="component" value="Chromosome 4"/>
</dbReference>
<sequence length="169" mass="18640">MTCSADIIQRRIAGLHVTSRNTYLRGYLSELATIRPDDSLANIYHIVSDVFLPILVDLASVSSREPMTKALGWELTPTQPSTPSERHGQTVTLRRRYTRGMANGPYDDSEQPAARDVGRWLQERQLGVSDWIGSHTATPAAADRFRWAGAGVDDHERSAELGDPIGKGP</sequence>
<dbReference type="RefSeq" id="XP_003663927.1">
    <property type="nucleotide sequence ID" value="XM_003663879.1"/>
</dbReference>
<dbReference type="HOGENOM" id="CLU_1579588_0_0_1"/>
<name>G2QH22_THET4</name>
<keyword evidence="2" id="KW-1185">Reference proteome</keyword>
<protein>
    <submittedName>
        <fullName evidence="1">Uncharacterized protein</fullName>
    </submittedName>
</protein>
<dbReference type="InParanoid" id="G2QH22"/>
<gene>
    <name evidence="1" type="ORF">MYCTH_95223</name>
</gene>
<dbReference type="AlphaFoldDB" id="G2QH22"/>
<evidence type="ECO:0000313" key="1">
    <source>
        <dbReference type="EMBL" id="AEO58682.1"/>
    </source>
</evidence>
<dbReference type="KEGG" id="mtm:MYCTH_95223"/>
<dbReference type="VEuPathDB" id="FungiDB:MYCTH_95223"/>
<reference evidence="1 2" key="1">
    <citation type="journal article" date="2011" name="Nat. Biotechnol.">
        <title>Comparative genomic analysis of the thermophilic biomass-degrading fungi Myceliophthora thermophila and Thielavia terrestris.</title>
        <authorList>
            <person name="Berka R.M."/>
            <person name="Grigoriev I.V."/>
            <person name="Otillar R."/>
            <person name="Salamov A."/>
            <person name="Grimwood J."/>
            <person name="Reid I."/>
            <person name="Ishmael N."/>
            <person name="John T."/>
            <person name="Darmond C."/>
            <person name="Moisan M.-C."/>
            <person name="Henrissat B."/>
            <person name="Coutinho P.M."/>
            <person name="Lombard V."/>
            <person name="Natvig D.O."/>
            <person name="Lindquist E."/>
            <person name="Schmutz J."/>
            <person name="Lucas S."/>
            <person name="Harris P."/>
            <person name="Powlowski J."/>
            <person name="Bellemare A."/>
            <person name="Taylor D."/>
            <person name="Butler G."/>
            <person name="de Vries R.P."/>
            <person name="Allijn I.E."/>
            <person name="van den Brink J."/>
            <person name="Ushinsky S."/>
            <person name="Storms R."/>
            <person name="Powell A.J."/>
            <person name="Paulsen I.T."/>
            <person name="Elbourne L.D.H."/>
            <person name="Baker S.E."/>
            <person name="Magnuson J."/>
            <person name="LaBoissiere S."/>
            <person name="Clutterbuck A.J."/>
            <person name="Martinez D."/>
            <person name="Wogulis M."/>
            <person name="de Leon A.L."/>
            <person name="Rey M.W."/>
            <person name="Tsang A."/>
        </authorList>
    </citation>
    <scope>NUCLEOTIDE SEQUENCE [LARGE SCALE GENOMIC DNA]</scope>
    <source>
        <strain evidence="2">ATCC 42464 / BCRC 31852 / DSM 1799</strain>
    </source>
</reference>
<dbReference type="EMBL" id="CP003005">
    <property type="protein sequence ID" value="AEO58682.1"/>
    <property type="molecule type" value="Genomic_DNA"/>
</dbReference>
<evidence type="ECO:0000313" key="2">
    <source>
        <dbReference type="Proteomes" id="UP000007322"/>
    </source>
</evidence>
<organism evidence="1 2">
    <name type="scientific">Thermothelomyces thermophilus (strain ATCC 42464 / BCRC 31852 / DSM 1799)</name>
    <name type="common">Sporotrichum thermophile</name>
    <dbReference type="NCBI Taxonomy" id="573729"/>
    <lineage>
        <taxon>Eukaryota</taxon>
        <taxon>Fungi</taxon>
        <taxon>Dikarya</taxon>
        <taxon>Ascomycota</taxon>
        <taxon>Pezizomycotina</taxon>
        <taxon>Sordariomycetes</taxon>
        <taxon>Sordariomycetidae</taxon>
        <taxon>Sordariales</taxon>
        <taxon>Chaetomiaceae</taxon>
        <taxon>Thermothelomyces</taxon>
    </lineage>
</organism>